<organism evidence="1 2">
    <name type="scientific">Dechloromonas agitata</name>
    <dbReference type="NCBI Taxonomy" id="73030"/>
    <lineage>
        <taxon>Bacteria</taxon>
        <taxon>Pseudomonadati</taxon>
        <taxon>Pseudomonadota</taxon>
        <taxon>Betaproteobacteria</taxon>
        <taxon>Rhodocyclales</taxon>
        <taxon>Azonexaceae</taxon>
        <taxon>Dechloromonas</taxon>
    </lineage>
</organism>
<dbReference type="AlphaFoldDB" id="A0A930BRV0"/>
<protein>
    <submittedName>
        <fullName evidence="1">Uncharacterized protein</fullName>
    </submittedName>
</protein>
<sequence length="68" mass="7186">MAAQNTTFEFNLNADQQAVFGIVLNKEGIVEEIKAGSFSSSDADAMADHLVLLAARIRNAAYAAEAAL</sequence>
<comment type="caution">
    <text evidence="1">The sequence shown here is derived from an EMBL/GenBank/DDBJ whole genome shotgun (WGS) entry which is preliminary data.</text>
</comment>
<reference evidence="1" key="1">
    <citation type="submission" date="2020-04" db="EMBL/GenBank/DDBJ databases">
        <title>Deep metagenomics examines the oral microbiome during advanced dental caries in children, revealing novel taxa and co-occurrences with host molecules.</title>
        <authorList>
            <person name="Baker J.L."/>
            <person name="Morton J.T."/>
            <person name="Dinis M."/>
            <person name="Alvarez R."/>
            <person name="Tran N.C."/>
            <person name="Knight R."/>
            <person name="Edlund A."/>
        </authorList>
    </citation>
    <scope>NUCLEOTIDE SEQUENCE</scope>
    <source>
        <strain evidence="1">JCVI_32_bin.24</strain>
    </source>
</reference>
<evidence type="ECO:0000313" key="2">
    <source>
        <dbReference type="Proteomes" id="UP000718593"/>
    </source>
</evidence>
<dbReference type="Proteomes" id="UP000718593">
    <property type="component" value="Unassembled WGS sequence"/>
</dbReference>
<gene>
    <name evidence="1" type="ORF">HXL68_05385</name>
</gene>
<proteinExistence type="predicted"/>
<accession>A0A930BRV0</accession>
<evidence type="ECO:0000313" key="1">
    <source>
        <dbReference type="EMBL" id="MBF1164454.1"/>
    </source>
</evidence>
<dbReference type="EMBL" id="JABZMI010000071">
    <property type="protein sequence ID" value="MBF1164454.1"/>
    <property type="molecule type" value="Genomic_DNA"/>
</dbReference>
<name>A0A930BRV0_9RHOO</name>